<dbReference type="OrthoDB" id="3342809at2759"/>
<evidence type="ECO:0000313" key="3">
    <source>
        <dbReference type="Proteomes" id="UP000886520"/>
    </source>
</evidence>
<organism evidence="2 3">
    <name type="scientific">Adiantum capillus-veneris</name>
    <name type="common">Maidenhair fern</name>
    <dbReference type="NCBI Taxonomy" id="13818"/>
    <lineage>
        <taxon>Eukaryota</taxon>
        <taxon>Viridiplantae</taxon>
        <taxon>Streptophyta</taxon>
        <taxon>Embryophyta</taxon>
        <taxon>Tracheophyta</taxon>
        <taxon>Polypodiopsida</taxon>
        <taxon>Polypodiidae</taxon>
        <taxon>Polypodiales</taxon>
        <taxon>Pteridineae</taxon>
        <taxon>Pteridaceae</taxon>
        <taxon>Vittarioideae</taxon>
        <taxon>Adiantum</taxon>
    </lineage>
</organism>
<dbReference type="EMBL" id="JABFUD020000018">
    <property type="protein sequence ID" value="KAI5065973.1"/>
    <property type="molecule type" value="Genomic_DNA"/>
</dbReference>
<dbReference type="InterPro" id="IPR029063">
    <property type="entry name" value="SAM-dependent_MTases_sf"/>
</dbReference>
<dbReference type="Gene3D" id="3.40.50.150">
    <property type="entry name" value="Vaccinia Virus protein VP39"/>
    <property type="match status" value="2"/>
</dbReference>
<reference evidence="2" key="1">
    <citation type="submission" date="2021-01" db="EMBL/GenBank/DDBJ databases">
        <title>Adiantum capillus-veneris genome.</title>
        <authorList>
            <person name="Fang Y."/>
            <person name="Liao Q."/>
        </authorList>
    </citation>
    <scope>NUCLEOTIDE SEQUENCE</scope>
    <source>
        <strain evidence="2">H3</strain>
        <tissue evidence="2">Leaf</tissue>
    </source>
</reference>
<dbReference type="SUPFAM" id="SSF53335">
    <property type="entry name" value="S-adenosyl-L-methionine-dependent methyltransferases"/>
    <property type="match status" value="1"/>
</dbReference>
<dbReference type="Proteomes" id="UP000886520">
    <property type="component" value="Chromosome 18"/>
</dbReference>
<comment type="caution">
    <text evidence="2">The sequence shown here is derived from an EMBL/GenBank/DDBJ whole genome shotgun (WGS) entry which is preliminary data.</text>
</comment>
<sequence length="401" mass="45376">MGRGKQKPQRNGRRGRRQNEEDPLPSSAFEISVASSIEELPAEEALYGQYQLSEGPSKYELYQTSVQSPKGDISYLQKFFLLYIGGRSPVHLREDFCGTALICAEWLKGGIQRLATGLDLDLEALKWGLSNNFKNLGGNACDRVHLLHGNVLQPLSSAKVVSASADAVVNPTAFVDSDQGPDADDGFCANSNDGLAAPRAFSKEHVALVKRESSEEAKFSSEGDNCKFVRNIDIVCAFNYSCCCLHTRPDLVLYFKHVFDALSAKGGIFAMDLYGGVSSETHLKLRRHFPDFTYVWEQEAFDVINRMTKISLHFQLKNNRMIRHAFTYHWRLWSLPEVRDCLREAGFNDVHFWVREMPSLEEREDNEDTWDEDSKYEEATVFYQQSAWNAYIVAAAPQKKV</sequence>
<dbReference type="AlphaFoldDB" id="A0A9D4UEG1"/>
<evidence type="ECO:0000256" key="1">
    <source>
        <dbReference type="SAM" id="MobiDB-lite"/>
    </source>
</evidence>
<protein>
    <submittedName>
        <fullName evidence="2">Uncharacterized protein</fullName>
    </submittedName>
</protein>
<feature type="region of interest" description="Disordered" evidence="1">
    <location>
        <begin position="1"/>
        <end position="26"/>
    </location>
</feature>
<gene>
    <name evidence="2" type="ORF">GOP47_0018597</name>
</gene>
<name>A0A9D4UEG1_ADICA</name>
<dbReference type="PANTHER" id="PTHR37211:SF1">
    <property type="entry name" value="EXPRESSED PROTEIN"/>
    <property type="match status" value="1"/>
</dbReference>
<evidence type="ECO:0000313" key="2">
    <source>
        <dbReference type="EMBL" id="KAI5065973.1"/>
    </source>
</evidence>
<keyword evidence="3" id="KW-1185">Reference proteome</keyword>
<proteinExistence type="predicted"/>
<feature type="compositionally biased region" description="Basic residues" evidence="1">
    <location>
        <begin position="1"/>
        <end position="16"/>
    </location>
</feature>
<dbReference type="PANTHER" id="PTHR37211">
    <property type="entry name" value="EXPRESSED PROTEIN"/>
    <property type="match status" value="1"/>
</dbReference>
<accession>A0A9D4UEG1</accession>